<dbReference type="InterPro" id="IPR017439">
    <property type="entry name" value="Amidohydrolase"/>
</dbReference>
<dbReference type="PANTHER" id="PTHR11014">
    <property type="entry name" value="PEPTIDASE M20 FAMILY MEMBER"/>
    <property type="match status" value="1"/>
</dbReference>
<dbReference type="NCBIfam" id="TIGR01891">
    <property type="entry name" value="amidohydrolases"/>
    <property type="match status" value="1"/>
</dbReference>
<dbReference type="PANTHER" id="PTHR11014:SF63">
    <property type="entry name" value="METALLOPEPTIDASE, PUTATIVE (AFU_ORTHOLOGUE AFUA_6G09600)-RELATED"/>
    <property type="match status" value="1"/>
</dbReference>
<dbReference type="EC" id="3.5.1.32" evidence="2"/>
<sequence>MTGVLDGLPALLPDLEALYVDLHRHPELAFAEHRTAGILADRLDAAGFEVHRGIGQTGVLGVLRNGPGPVVMLRADIDALPVEEKTGLDYASTVRVTGPDGQEVPVMHACGHDMHATWLTGASALLAGTRTAWSGTLLVVFQPAEEAGGGARSMIEDGVFDLAGRPDVVLGQHLVPGPAGWVLTRPGVIMAATDALRIVLHGRGGHGSRPETTVDPAVLAASVVLRLQTIVSREISANEAAVVTVGSMHVGTTHNVIADDAVIEVNVRTFDETVRTKVLAAIERIVHGEAMAAGAPKPPELTPIGSFPVTRNDDAANAGLTEAFRAHFGGDRVHEAPLVTGSEDFGEFGVAAGVPSVYWLVGGMDTERVLTAMAAGRFETDIPSNHSPRFAPVPHPTLSAGVQTLVVGALHRLAPPATGGAAGVGA</sequence>
<dbReference type="SUPFAM" id="SSF55031">
    <property type="entry name" value="Bacterial exopeptidase dimerisation domain"/>
    <property type="match status" value="1"/>
</dbReference>
<dbReference type="InterPro" id="IPR011650">
    <property type="entry name" value="Peptidase_M20_dimer"/>
</dbReference>
<proteinExistence type="predicted"/>
<dbReference type="RefSeq" id="WP_209668716.1">
    <property type="nucleotide sequence ID" value="NZ_JAGGMS010000001.1"/>
</dbReference>
<dbReference type="Pfam" id="PF01546">
    <property type="entry name" value="Peptidase_M20"/>
    <property type="match status" value="1"/>
</dbReference>
<accession>A0ABS4Q467</accession>
<comment type="caution">
    <text evidence="2">The sequence shown here is derived from an EMBL/GenBank/DDBJ whole genome shotgun (WGS) entry which is preliminary data.</text>
</comment>
<dbReference type="GO" id="GO:0047980">
    <property type="term" value="F:hippurate hydrolase activity"/>
    <property type="evidence" value="ECO:0007669"/>
    <property type="project" value="UniProtKB-EC"/>
</dbReference>
<dbReference type="Proteomes" id="UP000741013">
    <property type="component" value="Unassembled WGS sequence"/>
</dbReference>
<feature type="domain" description="Peptidase M20 dimerisation" evidence="1">
    <location>
        <begin position="197"/>
        <end position="287"/>
    </location>
</feature>
<dbReference type="SUPFAM" id="SSF53187">
    <property type="entry name" value="Zn-dependent exopeptidases"/>
    <property type="match status" value="1"/>
</dbReference>
<dbReference type="EMBL" id="JAGGMS010000001">
    <property type="protein sequence ID" value="MBP2185888.1"/>
    <property type="molecule type" value="Genomic_DNA"/>
</dbReference>
<keyword evidence="2" id="KW-0378">Hydrolase</keyword>
<dbReference type="Gene3D" id="3.30.70.360">
    <property type="match status" value="1"/>
</dbReference>
<dbReference type="PIRSF" id="PIRSF005962">
    <property type="entry name" value="Pept_M20D_amidohydro"/>
    <property type="match status" value="1"/>
</dbReference>
<organism evidence="2 3">
    <name type="scientific">Amycolatopsis magusensis</name>
    <dbReference type="NCBI Taxonomy" id="882444"/>
    <lineage>
        <taxon>Bacteria</taxon>
        <taxon>Bacillati</taxon>
        <taxon>Actinomycetota</taxon>
        <taxon>Actinomycetes</taxon>
        <taxon>Pseudonocardiales</taxon>
        <taxon>Pseudonocardiaceae</taxon>
        <taxon>Amycolatopsis</taxon>
    </lineage>
</organism>
<keyword evidence="3" id="KW-1185">Reference proteome</keyword>
<reference evidence="2 3" key="1">
    <citation type="submission" date="2021-03" db="EMBL/GenBank/DDBJ databases">
        <title>Sequencing the genomes of 1000 actinobacteria strains.</title>
        <authorList>
            <person name="Klenk H.-P."/>
        </authorList>
    </citation>
    <scope>NUCLEOTIDE SEQUENCE [LARGE SCALE GENOMIC DNA]</scope>
    <source>
        <strain evidence="2 3">DSM 45510</strain>
    </source>
</reference>
<protein>
    <submittedName>
        <fullName evidence="2">Hippurate hydrolase</fullName>
        <ecNumber evidence="2">3.5.1.32</ecNumber>
    </submittedName>
</protein>
<dbReference type="Pfam" id="PF07687">
    <property type="entry name" value="M20_dimer"/>
    <property type="match status" value="1"/>
</dbReference>
<evidence type="ECO:0000313" key="3">
    <source>
        <dbReference type="Proteomes" id="UP000741013"/>
    </source>
</evidence>
<evidence type="ECO:0000313" key="2">
    <source>
        <dbReference type="EMBL" id="MBP2185888.1"/>
    </source>
</evidence>
<gene>
    <name evidence="2" type="ORF">JOM49_007414</name>
</gene>
<dbReference type="Gene3D" id="3.40.630.10">
    <property type="entry name" value="Zn peptidases"/>
    <property type="match status" value="1"/>
</dbReference>
<evidence type="ECO:0000259" key="1">
    <source>
        <dbReference type="Pfam" id="PF07687"/>
    </source>
</evidence>
<name>A0ABS4Q467_9PSEU</name>
<dbReference type="InterPro" id="IPR002933">
    <property type="entry name" value="Peptidase_M20"/>
</dbReference>
<dbReference type="InterPro" id="IPR036264">
    <property type="entry name" value="Bact_exopeptidase_dim_dom"/>
</dbReference>